<evidence type="ECO:0000259" key="8">
    <source>
        <dbReference type="SMART" id="SM00385"/>
    </source>
</evidence>
<evidence type="ECO:0000256" key="6">
    <source>
        <dbReference type="ARBA" id="ARBA00023163"/>
    </source>
</evidence>
<sequence length="301" mass="32828">MEYTPQATAVATANQSSPEPSVSATVSTNTTCPECDSTTIGSSEEGTRYCQECGLVLSQHPIERSEPGWKPREQRRMGPATSVNHESVGTTLWGNSNDRTGVLEHHNNRLEYSTRALKTGLREVRALCTGCELSDPTEEHAAYLYRRASQEGLLKGRSQESIAGACVYTATRRYSQPVTLSDVATASPVTEQRISSDYRTLLKELGIGLRPPEPQEFLPKIATAIGVPFRIQRRSRELLEKATGDGTHIGQSPSGVAAAAVYAAAEEYNEPLTQETVAEVAGVSTVTISRQYQYFKKEVSK</sequence>
<dbReference type="Proteomes" id="UP001597075">
    <property type="component" value="Unassembled WGS sequence"/>
</dbReference>
<name>A0ABD6D360_9EURY</name>
<feature type="domain" description="Cyclin-like" evidence="8">
    <location>
        <begin position="216"/>
        <end position="297"/>
    </location>
</feature>
<feature type="compositionally biased region" description="Basic and acidic residues" evidence="7">
    <location>
        <begin position="64"/>
        <end position="76"/>
    </location>
</feature>
<dbReference type="InterPro" id="IPR013137">
    <property type="entry name" value="Znf_TFIIB"/>
</dbReference>
<evidence type="ECO:0000256" key="3">
    <source>
        <dbReference type="ARBA" id="ARBA00022771"/>
    </source>
</evidence>
<reference evidence="9 10" key="1">
    <citation type="journal article" date="2019" name="Int. J. Syst. Evol. Microbiol.">
        <title>The Global Catalogue of Microorganisms (GCM) 10K type strain sequencing project: providing services to taxonomists for standard genome sequencing and annotation.</title>
        <authorList>
            <consortium name="The Broad Institute Genomics Platform"/>
            <consortium name="The Broad Institute Genome Sequencing Center for Infectious Disease"/>
            <person name="Wu L."/>
            <person name="Ma J."/>
        </authorList>
    </citation>
    <scope>NUCLEOTIDE SEQUENCE [LARGE SCALE GENOMIC DNA]</scope>
    <source>
        <strain evidence="9 10">CGMCC 1.10594</strain>
    </source>
</reference>
<comment type="similarity">
    <text evidence="1">Belongs to the TFIIB family.</text>
</comment>
<evidence type="ECO:0000313" key="10">
    <source>
        <dbReference type="Proteomes" id="UP001597075"/>
    </source>
</evidence>
<organism evidence="9 10">
    <name type="scientific">Haloplanus ruber</name>
    <dbReference type="NCBI Taxonomy" id="869892"/>
    <lineage>
        <taxon>Archaea</taxon>
        <taxon>Methanobacteriati</taxon>
        <taxon>Methanobacteriota</taxon>
        <taxon>Stenosarchaea group</taxon>
        <taxon>Halobacteria</taxon>
        <taxon>Halobacteriales</taxon>
        <taxon>Haloferacaceae</taxon>
        <taxon>Haloplanus</taxon>
    </lineage>
</organism>
<dbReference type="PANTHER" id="PTHR11618:SF13">
    <property type="entry name" value="TRANSCRIPTION INITIATION FACTOR IIB"/>
    <property type="match status" value="1"/>
</dbReference>
<keyword evidence="2" id="KW-0677">Repeat</keyword>
<evidence type="ECO:0000256" key="5">
    <source>
        <dbReference type="ARBA" id="ARBA00023015"/>
    </source>
</evidence>
<keyword evidence="10" id="KW-1185">Reference proteome</keyword>
<dbReference type="SUPFAM" id="SSF47954">
    <property type="entry name" value="Cyclin-like"/>
    <property type="match status" value="2"/>
</dbReference>
<feature type="region of interest" description="Disordered" evidence="7">
    <location>
        <begin position="1"/>
        <end position="35"/>
    </location>
</feature>
<dbReference type="RefSeq" id="WP_379824114.1">
    <property type="nucleotide sequence ID" value="NZ_CP187151.1"/>
</dbReference>
<protein>
    <submittedName>
        <fullName evidence="9">Transcription initiation factor IIB family protein</fullName>
    </submittedName>
</protein>
<proteinExistence type="inferred from homology"/>
<dbReference type="Gene3D" id="1.10.472.10">
    <property type="entry name" value="Cyclin-like"/>
    <property type="match status" value="1"/>
</dbReference>
<dbReference type="PRINTS" id="PR00685">
    <property type="entry name" value="TIFACTORIIB"/>
</dbReference>
<evidence type="ECO:0000256" key="4">
    <source>
        <dbReference type="ARBA" id="ARBA00022833"/>
    </source>
</evidence>
<evidence type="ECO:0000256" key="2">
    <source>
        <dbReference type="ARBA" id="ARBA00022737"/>
    </source>
</evidence>
<dbReference type="PANTHER" id="PTHR11618">
    <property type="entry name" value="TRANSCRIPTION INITIATION FACTOR IIB-RELATED"/>
    <property type="match status" value="1"/>
</dbReference>
<dbReference type="Pfam" id="PF00382">
    <property type="entry name" value="TFIIB"/>
    <property type="match status" value="2"/>
</dbReference>
<dbReference type="GO" id="GO:0008270">
    <property type="term" value="F:zinc ion binding"/>
    <property type="evidence" value="ECO:0007669"/>
    <property type="project" value="UniProtKB-KW"/>
</dbReference>
<evidence type="ECO:0000256" key="7">
    <source>
        <dbReference type="SAM" id="MobiDB-lite"/>
    </source>
</evidence>
<dbReference type="SUPFAM" id="SSF57783">
    <property type="entry name" value="Zinc beta-ribbon"/>
    <property type="match status" value="1"/>
</dbReference>
<accession>A0ABD6D360</accession>
<dbReference type="Gene3D" id="1.10.472.170">
    <property type="match status" value="1"/>
</dbReference>
<keyword evidence="3" id="KW-0479">Metal-binding</keyword>
<feature type="domain" description="Cyclin-like" evidence="8">
    <location>
        <begin position="122"/>
        <end position="203"/>
    </location>
</feature>
<gene>
    <name evidence="9" type="ORF">ACFSBJ_15185</name>
</gene>
<keyword evidence="4" id="KW-0862">Zinc</keyword>
<dbReference type="EMBL" id="JBHUDL010000010">
    <property type="protein sequence ID" value="MFD1635073.1"/>
    <property type="molecule type" value="Genomic_DNA"/>
</dbReference>
<evidence type="ECO:0000256" key="1">
    <source>
        <dbReference type="ARBA" id="ARBA00010857"/>
    </source>
</evidence>
<keyword evidence="5" id="KW-0805">Transcription regulation</keyword>
<dbReference type="InterPro" id="IPR013150">
    <property type="entry name" value="TFIIB_cyclin"/>
</dbReference>
<dbReference type="SMART" id="SM00385">
    <property type="entry name" value="CYCLIN"/>
    <property type="match status" value="2"/>
</dbReference>
<dbReference type="InterPro" id="IPR013763">
    <property type="entry name" value="Cyclin-like_dom"/>
</dbReference>
<dbReference type="InterPro" id="IPR000812">
    <property type="entry name" value="TFIIB"/>
</dbReference>
<dbReference type="InterPro" id="IPR036915">
    <property type="entry name" value="Cyclin-like_sf"/>
</dbReference>
<dbReference type="Pfam" id="PF08271">
    <property type="entry name" value="Zn_Ribbon_TF"/>
    <property type="match status" value="1"/>
</dbReference>
<comment type="caution">
    <text evidence="9">The sequence shown here is derived from an EMBL/GenBank/DDBJ whole genome shotgun (WGS) entry which is preliminary data.</text>
</comment>
<keyword evidence="3" id="KW-0863">Zinc-finger</keyword>
<evidence type="ECO:0000313" key="9">
    <source>
        <dbReference type="EMBL" id="MFD1635073.1"/>
    </source>
</evidence>
<dbReference type="AlphaFoldDB" id="A0ABD6D360"/>
<feature type="region of interest" description="Disordered" evidence="7">
    <location>
        <begin position="64"/>
        <end position="95"/>
    </location>
</feature>
<keyword evidence="6" id="KW-0804">Transcription</keyword>
<feature type="compositionally biased region" description="Polar residues" evidence="7">
    <location>
        <begin position="81"/>
        <end position="95"/>
    </location>
</feature>